<feature type="signal peptide" evidence="1">
    <location>
        <begin position="1"/>
        <end position="29"/>
    </location>
</feature>
<dbReference type="Pfam" id="PF14200">
    <property type="entry name" value="RicinB_lectin_2"/>
    <property type="match status" value="1"/>
</dbReference>
<dbReference type="Gene3D" id="2.60.120.260">
    <property type="entry name" value="Galactose-binding domain-like"/>
    <property type="match status" value="1"/>
</dbReference>
<dbReference type="PROSITE" id="PS50231">
    <property type="entry name" value="RICIN_B_LECTIN"/>
    <property type="match status" value="1"/>
</dbReference>
<dbReference type="AlphaFoldDB" id="A0A0M2HW93"/>
<feature type="chain" id="PRO_5018304410" evidence="1">
    <location>
        <begin position="30"/>
        <end position="1190"/>
    </location>
</feature>
<dbReference type="GO" id="GO:0030246">
    <property type="term" value="F:carbohydrate binding"/>
    <property type="evidence" value="ECO:0007669"/>
    <property type="project" value="UniProtKB-KW"/>
</dbReference>
<proteinExistence type="predicted"/>
<accession>A0A0M2HW93</accession>
<dbReference type="SUPFAM" id="SSF50370">
    <property type="entry name" value="Ricin B-like lectins"/>
    <property type="match status" value="1"/>
</dbReference>
<comment type="caution">
    <text evidence="3">The sequence shown here is derived from an EMBL/GenBank/DDBJ whole genome shotgun (WGS) entry which is preliminary data.</text>
</comment>
<dbReference type="SUPFAM" id="SSF51445">
    <property type="entry name" value="(Trans)glycosidases"/>
    <property type="match status" value="1"/>
</dbReference>
<dbReference type="RefSeq" id="WP_082062031.1">
    <property type="nucleotide sequence ID" value="NZ_JYJB01000006.1"/>
</dbReference>
<evidence type="ECO:0000313" key="4">
    <source>
        <dbReference type="Proteomes" id="UP000033900"/>
    </source>
</evidence>
<keyword evidence="3" id="KW-0430">Lectin</keyword>
<dbReference type="InterPro" id="IPR013780">
    <property type="entry name" value="Glyco_hydro_b"/>
</dbReference>
<sequence length="1190" mass="123151">MKSKRSLAALGVCAIGAGLLVTGAPAASAAAIPITITPNPGYASDPFEGWGTSLVWFANATGGYPDDVRQDLLDKVFGDDGLNLNIARYNIGGGNATDVPDYLRPGGAVEGWWNPDLASSTYADRATYRAAWDGDDPASYDFDADATQRWWIDALKGKITHWEAFSNSPPYFLTQSGYVSGGIGNGSTEQLSAADMDAFADYLVTVVEHIEQEHGIRFDSLDPFNEPNTNYWSTTLGADGWPTSASRQEGAHIGPAAQDQMIQALAARLAEPGTTTKVPISAMDETNPSIFATNWNAWSDASKAEVDQLNVHTYGTSGRLVVRDIAKSADKPLWMSEVEGDWDGTGHNLTNIENGLGMAGRIVDDLRELEPSAWVFWQPVEDAYNMEKVEDLNWGSVLVDFDCNAEGDSERRIADGDADPSCQVKTNAKYNTVRNFTHYIHPGDALIPSGNAQTTAAVSAAGDGATLVHVNTEASPRDLTIDLSRFGTIAAGATVTPIVTTQSTEADPTSNALIEGAAVPVNAATRSATVTVPGKSVVTLVVSGVSGVSDDAVALRDGRSYQLFGVQSGKALAASGTAAVIRTSATTADAATAQTWTVRTLAGGGTDRHRFALQAGDGRFLAESAGGVTLTSATPEQAASDPALQWISSTTDGARFSILSVSNERVLDVNGQSSADGAGVGLWTSNDGTNQLWTLADTGLVEVEQVAIGAVIGAAAELPANATLVYRGGVERTASVTWNTAGVDWTVAGTKTITGSGTDLFGVAFQATAVVEVGAVALTDPVSLTTYAGVPAATVKAAAPATVPAAVGATDQKVALPVVWDWSGNADARFSAPGVVTVHGTAKSPDGAELPATLSVIVTTPTAANVAPASTASATFTESSSYSVYRTTNGMTADKGWSNWRSGTKNTQDTLTYALAHAATMQSAKIYFYQDGSSNSWPQSLSVEYRSGSGSWTSMGTVDVPVPADGTAPIVEVPMNGVQADAVRVVMTARAATHMIVSEVELYAAAPSPSTVDTLAAITLDGAPLRGFAADVEAYQVPWPGESFPTVRAVAVDGDATVAVTQADDGGLATVAVTSASGSTRTYTLAFTAAAAPDLDAAVSTSVRCVAGKAQLVLTVTNTGEVPTDISVSTPYGSKALSDVQPGARSSIAQATRLASFPAGTVQVELGADADGTRVTENLQFAYLAGTCAR</sequence>
<dbReference type="STRING" id="273678.RS84_00870"/>
<dbReference type="GO" id="GO:0004553">
    <property type="term" value="F:hydrolase activity, hydrolyzing O-glycosyl compounds"/>
    <property type="evidence" value="ECO:0007669"/>
    <property type="project" value="InterPro"/>
</dbReference>
<dbReference type="Gene3D" id="3.20.20.80">
    <property type="entry name" value="Glycosidases"/>
    <property type="match status" value="1"/>
</dbReference>
<evidence type="ECO:0000259" key="2">
    <source>
        <dbReference type="PROSITE" id="PS50022"/>
    </source>
</evidence>
<dbReference type="SUPFAM" id="SSF49785">
    <property type="entry name" value="Galactose-binding domain-like"/>
    <property type="match status" value="1"/>
</dbReference>
<dbReference type="InterPro" id="IPR008979">
    <property type="entry name" value="Galactose-bd-like_sf"/>
</dbReference>
<gene>
    <name evidence="3" type="ORF">RS84_00870</name>
</gene>
<organism evidence="3 4">
    <name type="scientific">Microbacterium hydrocarbonoxydans</name>
    <dbReference type="NCBI Taxonomy" id="273678"/>
    <lineage>
        <taxon>Bacteria</taxon>
        <taxon>Bacillati</taxon>
        <taxon>Actinomycetota</taxon>
        <taxon>Actinomycetes</taxon>
        <taxon>Micrococcales</taxon>
        <taxon>Microbacteriaceae</taxon>
        <taxon>Microbacterium</taxon>
    </lineage>
</organism>
<protein>
    <submittedName>
        <fullName evidence="3">Ricin-type beta-trefoil lectin domain protein</fullName>
    </submittedName>
</protein>
<dbReference type="InterPro" id="IPR039514">
    <property type="entry name" value="6GAL-like"/>
</dbReference>
<dbReference type="Gene3D" id="2.80.10.50">
    <property type="match status" value="1"/>
</dbReference>
<name>A0A0M2HW93_9MICO</name>
<dbReference type="InterPro" id="IPR017853">
    <property type="entry name" value="GH"/>
</dbReference>
<dbReference type="OrthoDB" id="9806701at2"/>
<dbReference type="InterPro" id="IPR000772">
    <property type="entry name" value="Ricin_B_lectin"/>
</dbReference>
<feature type="domain" description="F5/8 type C" evidence="2">
    <location>
        <begin position="859"/>
        <end position="1005"/>
    </location>
</feature>
<dbReference type="Pfam" id="PF14587">
    <property type="entry name" value="Glyco_hydr_30_2"/>
    <property type="match status" value="1"/>
</dbReference>
<keyword evidence="1" id="KW-0732">Signal</keyword>
<evidence type="ECO:0000256" key="1">
    <source>
        <dbReference type="SAM" id="SignalP"/>
    </source>
</evidence>
<dbReference type="Pfam" id="PF00754">
    <property type="entry name" value="F5_F8_type_C"/>
    <property type="match status" value="1"/>
</dbReference>
<evidence type="ECO:0000313" key="3">
    <source>
        <dbReference type="EMBL" id="KJL48703.1"/>
    </source>
</evidence>
<dbReference type="PANTHER" id="PTHR42767:SF1">
    <property type="entry name" value="ENDO-BETA-1,6-GALACTANASE-LIKE DOMAIN-CONTAINING PROTEIN"/>
    <property type="match status" value="1"/>
</dbReference>
<dbReference type="PANTHER" id="PTHR42767">
    <property type="entry name" value="ENDO-BETA-1,6-GALACTANASE"/>
    <property type="match status" value="1"/>
</dbReference>
<dbReference type="InterPro" id="IPR000421">
    <property type="entry name" value="FA58C"/>
</dbReference>
<dbReference type="PATRIC" id="fig|273678.4.peg.865"/>
<dbReference type="Gene3D" id="2.60.40.1180">
    <property type="entry name" value="Golgi alpha-mannosidase II"/>
    <property type="match status" value="1"/>
</dbReference>
<dbReference type="EMBL" id="JYJB01000006">
    <property type="protein sequence ID" value="KJL48703.1"/>
    <property type="molecule type" value="Genomic_DNA"/>
</dbReference>
<reference evidence="3 4" key="1">
    <citation type="submission" date="2015-02" db="EMBL/GenBank/DDBJ databases">
        <title>Draft genome sequences of ten Microbacterium spp. with emphasis on heavy metal contaminated environments.</title>
        <authorList>
            <person name="Corretto E."/>
        </authorList>
    </citation>
    <scope>NUCLEOTIDE SEQUENCE [LARGE SCALE GENOMIC DNA]</scope>
    <source>
        <strain evidence="3 4">SA35</strain>
    </source>
</reference>
<dbReference type="InterPro" id="IPR035992">
    <property type="entry name" value="Ricin_B-like_lectins"/>
</dbReference>
<dbReference type="PROSITE" id="PS50022">
    <property type="entry name" value="FA58C_3"/>
    <property type="match status" value="1"/>
</dbReference>
<dbReference type="InterPro" id="IPR039743">
    <property type="entry name" value="6GAL/EXGAL"/>
</dbReference>
<keyword evidence="4" id="KW-1185">Reference proteome</keyword>
<dbReference type="Proteomes" id="UP000033900">
    <property type="component" value="Unassembled WGS sequence"/>
</dbReference>